<reference evidence="1" key="2">
    <citation type="journal article" date="2006" name="PLoS Pathog.">
        <title>New perspectives on host-parasite interplay by comparative transcriptomic and proteomic analyses of Schistosoma japonicum.</title>
        <authorList>
            <person name="Liu F."/>
            <person name="Lu J."/>
            <person name="Hu W."/>
            <person name="Wang S.Y."/>
            <person name="Cui S.J."/>
            <person name="Chi M."/>
            <person name="Yan Q."/>
            <person name="Wang X.R."/>
            <person name="Song H.D."/>
            <person name="Xu X.N."/>
            <person name="Wang J.J."/>
            <person name="Zhang X.L."/>
            <person name="Zhang X."/>
            <person name="Wang Z.Q."/>
            <person name="Xue C.L."/>
            <person name="Brindley P.J."/>
            <person name="McManus D.P."/>
            <person name="Yang P.Y."/>
            <person name="Feng Z."/>
            <person name="Chen Z."/>
            <person name="Han Z.G."/>
        </authorList>
    </citation>
    <scope>NUCLEOTIDE SEQUENCE</scope>
</reference>
<dbReference type="EMBL" id="AY915812">
    <property type="protein sequence ID" value="AAX31033.1"/>
    <property type="molecule type" value="mRNA"/>
</dbReference>
<organism evidence="1">
    <name type="scientific">Schistosoma japonicum</name>
    <name type="common">Blood fluke</name>
    <dbReference type="NCBI Taxonomy" id="6182"/>
    <lineage>
        <taxon>Eukaryota</taxon>
        <taxon>Metazoa</taxon>
        <taxon>Spiralia</taxon>
        <taxon>Lophotrochozoa</taxon>
        <taxon>Platyhelminthes</taxon>
        <taxon>Trematoda</taxon>
        <taxon>Digenea</taxon>
        <taxon>Strigeidida</taxon>
        <taxon>Schistosomatoidea</taxon>
        <taxon>Schistosomatidae</taxon>
        <taxon>Schistosoma</taxon>
    </lineage>
</organism>
<name>Q5BR03_SCHJA</name>
<proteinExistence type="evidence at transcript level"/>
<protein>
    <submittedName>
        <fullName evidence="1">SJCHGC09740 protein</fullName>
    </submittedName>
</protein>
<evidence type="ECO:0000313" key="1">
    <source>
        <dbReference type="EMBL" id="AAX31033.1"/>
    </source>
</evidence>
<dbReference type="AlphaFoldDB" id="Q5BR03"/>
<reference evidence="1" key="1">
    <citation type="submission" date="2005-01" db="EMBL/GenBank/DDBJ databases">
        <authorList>
            <person name="Han Z."/>
        </authorList>
    </citation>
    <scope>NUCLEOTIDE SEQUENCE</scope>
</reference>
<accession>Q5BR03</accession>
<sequence>MAALVSSVQGRRSGGQIGVLLKGEEMERRGIQIWRSDWSATEGGGDGEEGYSDLEGQSWGMRAGATVDYYREAQYL</sequence>